<dbReference type="GeneID" id="3801546"/>
<dbReference type="VEuPathDB" id="PlasmoDB:PY01263"/>
<organism evidence="3 4">
    <name type="scientific">Plasmodium yoelii</name>
    <dbReference type="NCBI Taxonomy" id="5861"/>
    <lineage>
        <taxon>Eukaryota</taxon>
        <taxon>Sar</taxon>
        <taxon>Alveolata</taxon>
        <taxon>Apicomplexa</taxon>
        <taxon>Aconoidasida</taxon>
        <taxon>Haemosporida</taxon>
        <taxon>Plasmodiidae</taxon>
        <taxon>Plasmodium</taxon>
        <taxon>Plasmodium (Vinckeia)</taxon>
    </lineage>
</organism>
<evidence type="ECO:0000313" key="4">
    <source>
        <dbReference type="Proteomes" id="UP000072874"/>
    </source>
</evidence>
<feature type="region of interest" description="Disordered" evidence="1">
    <location>
        <begin position="198"/>
        <end position="219"/>
    </location>
</feature>
<dbReference type="VEuPathDB" id="PlasmoDB:PYYM_1015400"/>
<dbReference type="EMBL" id="LM993664">
    <property type="protein sequence ID" value="VTZ78888.1"/>
    <property type="molecule type" value="Genomic_DNA"/>
</dbReference>
<dbReference type="EMBL" id="LK934638">
    <property type="protein sequence ID" value="CDU84992.1"/>
    <property type="molecule type" value="Genomic_DNA"/>
</dbReference>
<proteinExistence type="predicted"/>
<dbReference type="OrthoDB" id="330677at2759"/>
<evidence type="ECO:0000313" key="3">
    <source>
        <dbReference type="EMBL" id="VTZ78888.1"/>
    </source>
</evidence>
<protein>
    <submittedName>
        <fullName evidence="3">PhIL1 interacting protein PIP3, putative</fullName>
    </submittedName>
</protein>
<evidence type="ECO:0000256" key="1">
    <source>
        <dbReference type="SAM" id="MobiDB-lite"/>
    </source>
</evidence>
<reference evidence="2" key="2">
    <citation type="submission" date="2014-05" db="EMBL/GenBank/DDBJ databases">
        <authorList>
            <person name="Aslett A.Martin."/>
            <person name="De Silva Nishadi"/>
        </authorList>
    </citation>
    <scope>NUCLEOTIDE SEQUENCE</scope>
    <source>
        <strain evidence="2">YM</strain>
    </source>
</reference>
<dbReference type="VEuPathDB" id="PlasmoDB:PY17X_1015400"/>
<name>A0A078KFB5_PLAYE</name>
<gene>
    <name evidence="3" type="ORF">PY17X_1015400</name>
    <name evidence="2" type="ORF">PYYM_1015400</name>
</gene>
<reference evidence="3" key="4">
    <citation type="submission" date="2019-05" db="EMBL/GenBank/DDBJ databases">
        <authorList>
            <consortium name="Pathogen Informatics"/>
        </authorList>
    </citation>
    <scope>NUCLEOTIDE SEQUENCE</scope>
    <source>
        <strain evidence="3">17X</strain>
    </source>
</reference>
<evidence type="ECO:0000313" key="5">
    <source>
        <dbReference type="Proteomes" id="UP000072904"/>
    </source>
</evidence>
<feature type="compositionally biased region" description="Basic and acidic residues" evidence="1">
    <location>
        <begin position="204"/>
        <end position="219"/>
    </location>
</feature>
<reference evidence="4 5" key="1">
    <citation type="journal article" date="2014" name="BMC Biol.">
        <title>A comprehensive evaluation of rodent malaria parasite genomes and gene expression.</title>
        <authorList>
            <person name="Otto T.D."/>
            <person name="Bohme U."/>
            <person name="Jackson A.P."/>
            <person name="Hunt M."/>
            <person name="Franke-Fayard B."/>
            <person name="Hoeijmakers W.A."/>
            <person name="Religa A.A."/>
            <person name="Robertson L."/>
            <person name="Sanders M."/>
            <person name="Ogun S.A."/>
            <person name="Cunningham D."/>
            <person name="Erhart A."/>
            <person name="Billker O."/>
            <person name="Khan S.M."/>
            <person name="Stunnenberg H.G."/>
            <person name="Langhorne J."/>
            <person name="Holder A.A."/>
            <person name="Waters A.P."/>
            <person name="Newbold C.I."/>
            <person name="Pain A."/>
            <person name="Berriman M."/>
            <person name="Janse C.J."/>
        </authorList>
    </citation>
    <scope>NUCLEOTIDE SEQUENCE [LARGE SCALE GENOMIC DNA]</scope>
    <source>
        <strain evidence="3 4">17X</strain>
        <strain evidence="2 5">YM</strain>
    </source>
</reference>
<accession>A0A078KFB5</accession>
<reference evidence="3" key="3">
    <citation type="submission" date="2014-05" db="EMBL/GenBank/DDBJ databases">
        <authorList>
            <person name="Aslett M.A."/>
            <person name="De Silva N."/>
        </authorList>
    </citation>
    <scope>NUCLEOTIDE SEQUENCE</scope>
    <source>
        <strain evidence="3">17X</strain>
    </source>
</reference>
<sequence length="243" mass="28597">MEENEREIKDDNKYVYNENGIVNMKKDMSDSEKLYRSKIVNKNVKESVMSGNINTITIEKITNIPNVIFKEIIKENNKEEGKKTSTEYIVKNNINDIEKENSKITKPYNDISIDKIRQEIYHKEMKKYIPKGTELIVKKTLKIPKIKPKYVEVPVPIYAPCYIEVPIPIQYIPVPKNEFKEHFTSSVLNVDNISKYPNVYNPDNNKERTNNDERTDDKDNDKSFFFNLKRALSIIFPCTQIYN</sequence>
<dbReference type="AlphaFoldDB" id="A0A078KFB5"/>
<dbReference type="RefSeq" id="XP_728991.1">
    <property type="nucleotide sequence ID" value="XM_723898.1"/>
</dbReference>
<dbReference type="OMA" id="HFTCGIN"/>
<dbReference type="VEuPathDB" id="PlasmoDB:Py17XNL_001002207"/>
<dbReference type="Proteomes" id="UP000072874">
    <property type="component" value="Chromosome 10"/>
</dbReference>
<dbReference type="KEGG" id="pyo:PY17X_1015400"/>
<evidence type="ECO:0000313" key="2">
    <source>
        <dbReference type="EMBL" id="CDU84992.1"/>
    </source>
</evidence>
<dbReference type="Proteomes" id="UP000072904">
    <property type="component" value="Chromosome 10"/>
</dbReference>